<proteinExistence type="predicted"/>
<name>F8P5U8_SERL9</name>
<dbReference type="EMBL" id="GL945438">
    <property type="protein sequence ID" value="EGO21985.1"/>
    <property type="molecule type" value="Genomic_DNA"/>
</dbReference>
<dbReference type="GeneID" id="18815508"/>
<dbReference type="HOGENOM" id="CLU_1918353_0_0_1"/>
<protein>
    <submittedName>
        <fullName evidence="2">Uncharacterized protein</fullName>
    </submittedName>
</protein>
<dbReference type="OrthoDB" id="2687561at2759"/>
<feature type="compositionally biased region" description="Acidic residues" evidence="1">
    <location>
        <begin position="10"/>
        <end position="26"/>
    </location>
</feature>
<dbReference type="RefSeq" id="XP_007321771.1">
    <property type="nucleotide sequence ID" value="XM_007321709.1"/>
</dbReference>
<dbReference type="KEGG" id="sla:SERLADRAFT_441214"/>
<feature type="region of interest" description="Disordered" evidence="1">
    <location>
        <begin position="1"/>
        <end position="26"/>
    </location>
</feature>
<dbReference type="AlphaFoldDB" id="F8P5U8"/>
<evidence type="ECO:0000256" key="1">
    <source>
        <dbReference type="SAM" id="MobiDB-lite"/>
    </source>
</evidence>
<reference evidence="2" key="1">
    <citation type="submission" date="2011-04" db="EMBL/GenBank/DDBJ databases">
        <title>Evolution of plant cell wall degrading machinery underlies the functional diversity of forest fungi.</title>
        <authorList>
            <consortium name="US DOE Joint Genome Institute (JGI-PGF)"/>
            <person name="Eastwood D.C."/>
            <person name="Floudas D."/>
            <person name="Binder M."/>
            <person name="Majcherczyk A."/>
            <person name="Schneider P."/>
            <person name="Aerts A."/>
            <person name="Asiegbu F.O."/>
            <person name="Baker S.E."/>
            <person name="Barry K."/>
            <person name="Bendiksby M."/>
            <person name="Blumentritt M."/>
            <person name="Coutinho P.M."/>
            <person name="Cullen D."/>
            <person name="Cullen D."/>
            <person name="Gathman A."/>
            <person name="Goodell B."/>
            <person name="Henrissat B."/>
            <person name="Ihrmark K."/>
            <person name="Kauserud H."/>
            <person name="Kohler A."/>
            <person name="LaButti K."/>
            <person name="Lapidus A."/>
            <person name="Lavin J.L."/>
            <person name="Lee Y.-H."/>
            <person name="Lindquist E."/>
            <person name="Lilly W."/>
            <person name="Lucas S."/>
            <person name="Morin E."/>
            <person name="Murat C."/>
            <person name="Oguiza J.A."/>
            <person name="Park J."/>
            <person name="Pisabarro A.G."/>
            <person name="Riley R."/>
            <person name="Rosling A."/>
            <person name="Salamov A."/>
            <person name="Schmidt O."/>
            <person name="Schmutz J."/>
            <person name="Skrede I."/>
            <person name="Stenlid J."/>
            <person name="Wiebenga A."/>
            <person name="Xie X."/>
            <person name="Kues U."/>
            <person name="Hibbett D.S."/>
            <person name="Hoffmeister D."/>
            <person name="Hogberg N."/>
            <person name="Martin F."/>
            <person name="Grigoriev I.V."/>
            <person name="Watkinson S.C."/>
        </authorList>
    </citation>
    <scope>NUCLEOTIDE SEQUENCE</scope>
    <source>
        <strain evidence="2">S7.9</strain>
    </source>
</reference>
<evidence type="ECO:0000313" key="2">
    <source>
        <dbReference type="EMBL" id="EGO21985.1"/>
    </source>
</evidence>
<accession>F8P5U8</accession>
<organism>
    <name type="scientific">Serpula lacrymans var. lacrymans (strain S7.9)</name>
    <name type="common">Dry rot fungus</name>
    <dbReference type="NCBI Taxonomy" id="578457"/>
    <lineage>
        <taxon>Eukaryota</taxon>
        <taxon>Fungi</taxon>
        <taxon>Dikarya</taxon>
        <taxon>Basidiomycota</taxon>
        <taxon>Agaricomycotina</taxon>
        <taxon>Agaricomycetes</taxon>
        <taxon>Agaricomycetidae</taxon>
        <taxon>Boletales</taxon>
        <taxon>Coniophorineae</taxon>
        <taxon>Serpulaceae</taxon>
        <taxon>Serpula</taxon>
    </lineage>
</organism>
<gene>
    <name evidence="2" type="ORF">SERLADRAFT_441214</name>
</gene>
<dbReference type="Proteomes" id="UP000008064">
    <property type="component" value="Unassembled WGS sequence"/>
</dbReference>
<sequence length="132" mass="14701">MAERTGNDLTNEELGVETEDNEETDLMDALRATAAERREGVSMTKQRKLELDPVLDYMINADVQPGLKCRRKVFDLYFDNKAAGENSQIPTITYVSQIVQQGVLAAISLSLNPSSVATYTILNVHITARLRL</sequence>